<name>A0A1G6UGV3_9SPHI</name>
<evidence type="ECO:0000313" key="2">
    <source>
        <dbReference type="Proteomes" id="UP000199072"/>
    </source>
</evidence>
<sequence length="187" mass="21248">MTPEEIKLAQYINKLSNTHVNFTKLGEEILYANNQARYVIDSLAFAVINRAIQVTNGYVTLANTNNYIAAIPFIRLQLDNALRFFAIMQVVDANGFFLYFMDGKPVNQYKSHTGKRLSDGYLAIQLDAVFPGVLRLYKETCDYIHLSRQHVHASKHFDKCEVTLSVMDVDNPIDAFSLEGRAPGYFL</sequence>
<keyword evidence="2" id="KW-1185">Reference proteome</keyword>
<accession>A0A1G6UGV3</accession>
<gene>
    <name evidence="1" type="ORF">SAMN05216464_101648</name>
</gene>
<dbReference type="EMBL" id="FNAI01000001">
    <property type="protein sequence ID" value="SDD40640.1"/>
    <property type="molecule type" value="Genomic_DNA"/>
</dbReference>
<dbReference type="Proteomes" id="UP000199072">
    <property type="component" value="Unassembled WGS sequence"/>
</dbReference>
<organism evidence="1 2">
    <name type="scientific">Mucilaginibacter pineti</name>
    <dbReference type="NCBI Taxonomy" id="1391627"/>
    <lineage>
        <taxon>Bacteria</taxon>
        <taxon>Pseudomonadati</taxon>
        <taxon>Bacteroidota</taxon>
        <taxon>Sphingobacteriia</taxon>
        <taxon>Sphingobacteriales</taxon>
        <taxon>Sphingobacteriaceae</taxon>
        <taxon>Mucilaginibacter</taxon>
    </lineage>
</organism>
<reference evidence="1 2" key="1">
    <citation type="submission" date="2016-10" db="EMBL/GenBank/DDBJ databases">
        <authorList>
            <person name="de Groot N.N."/>
        </authorList>
    </citation>
    <scope>NUCLEOTIDE SEQUENCE [LARGE SCALE GENOMIC DNA]</scope>
    <source>
        <strain evidence="1 2">47C3B</strain>
    </source>
</reference>
<proteinExistence type="predicted"/>
<protein>
    <submittedName>
        <fullName evidence="1">Uncharacterized protein</fullName>
    </submittedName>
</protein>
<evidence type="ECO:0000313" key="1">
    <source>
        <dbReference type="EMBL" id="SDD40640.1"/>
    </source>
</evidence>
<dbReference type="RefSeq" id="WP_091144152.1">
    <property type="nucleotide sequence ID" value="NZ_FNAI01000001.1"/>
</dbReference>
<dbReference type="OrthoDB" id="789445at2"/>
<dbReference type="AlphaFoldDB" id="A0A1G6UGV3"/>